<evidence type="ECO:0000259" key="8">
    <source>
        <dbReference type="Pfam" id="PF00673"/>
    </source>
</evidence>
<comment type="similarity">
    <text evidence="1 5 6">Belongs to the universal ribosomal protein uL5 family.</text>
</comment>
<evidence type="ECO:0000313" key="9">
    <source>
        <dbReference type="EMBL" id="KKS64937.1"/>
    </source>
</evidence>
<organism evidence="9 10">
    <name type="scientific">Candidatus Daviesbacteria bacterium GW2011_GWA1_42_6</name>
    <dbReference type="NCBI Taxonomy" id="1618420"/>
    <lineage>
        <taxon>Bacteria</taxon>
        <taxon>Candidatus Daviesiibacteriota</taxon>
    </lineage>
</organism>
<dbReference type="AlphaFoldDB" id="A0A0G1AV80"/>
<dbReference type="PIRSF" id="PIRSF002161">
    <property type="entry name" value="Ribosomal_L5"/>
    <property type="match status" value="1"/>
</dbReference>
<evidence type="ECO:0000313" key="10">
    <source>
        <dbReference type="Proteomes" id="UP000034135"/>
    </source>
</evidence>
<evidence type="ECO:0000256" key="4">
    <source>
        <dbReference type="ARBA" id="ARBA00035245"/>
    </source>
</evidence>
<feature type="domain" description="Large ribosomal subunit protein uL5 N-terminal" evidence="7">
    <location>
        <begin position="24"/>
        <end position="79"/>
    </location>
</feature>
<name>A0A0G1AV80_9BACT</name>
<dbReference type="InterPro" id="IPR020929">
    <property type="entry name" value="Ribosomal_uL5_CS"/>
</dbReference>
<keyword evidence="2 5" id="KW-0689">Ribosomal protein</keyword>
<dbReference type="InterPro" id="IPR002132">
    <property type="entry name" value="Ribosomal_uL5"/>
</dbReference>
<evidence type="ECO:0000256" key="3">
    <source>
        <dbReference type="ARBA" id="ARBA00023274"/>
    </source>
</evidence>
<dbReference type="InterPro" id="IPR031310">
    <property type="entry name" value="Ribosomal_uL5_N"/>
</dbReference>
<dbReference type="HAMAP" id="MF_01333_B">
    <property type="entry name" value="Ribosomal_uL5_B"/>
    <property type="match status" value="1"/>
</dbReference>
<dbReference type="GO" id="GO:0003735">
    <property type="term" value="F:structural constituent of ribosome"/>
    <property type="evidence" value="ECO:0007669"/>
    <property type="project" value="InterPro"/>
</dbReference>
<dbReference type="GO" id="GO:0000049">
    <property type="term" value="F:tRNA binding"/>
    <property type="evidence" value="ECO:0007669"/>
    <property type="project" value="UniProtKB-UniRule"/>
</dbReference>
<feature type="domain" description="Large ribosomal subunit protein uL5 C-terminal" evidence="8">
    <location>
        <begin position="84"/>
        <end position="180"/>
    </location>
</feature>
<dbReference type="GO" id="GO:1990904">
    <property type="term" value="C:ribonucleoprotein complex"/>
    <property type="evidence" value="ECO:0007669"/>
    <property type="project" value="UniProtKB-KW"/>
</dbReference>
<keyword evidence="3 5" id="KW-0687">Ribonucleoprotein</keyword>
<evidence type="ECO:0000256" key="2">
    <source>
        <dbReference type="ARBA" id="ARBA00022980"/>
    </source>
</evidence>
<dbReference type="Proteomes" id="UP000034135">
    <property type="component" value="Unassembled WGS sequence"/>
</dbReference>
<gene>
    <name evidence="5" type="primary">rplE</name>
    <name evidence="9" type="ORF">UV33_C0015G0018</name>
</gene>
<evidence type="ECO:0000256" key="6">
    <source>
        <dbReference type="RuleBase" id="RU003930"/>
    </source>
</evidence>
<dbReference type="NCBIfam" id="NF000585">
    <property type="entry name" value="PRK00010.1"/>
    <property type="match status" value="1"/>
</dbReference>
<keyword evidence="5" id="KW-0694">RNA-binding</keyword>
<protein>
    <recommendedName>
        <fullName evidence="4 5">Large ribosomal subunit protein uL5</fullName>
    </recommendedName>
</protein>
<evidence type="ECO:0000259" key="7">
    <source>
        <dbReference type="Pfam" id="PF00281"/>
    </source>
</evidence>
<comment type="caution">
    <text evidence="9">The sequence shown here is derived from an EMBL/GenBank/DDBJ whole genome shotgun (WGS) entry which is preliminary data.</text>
</comment>
<keyword evidence="5" id="KW-0699">rRNA-binding</keyword>
<dbReference type="FunFam" id="3.30.1440.10:FF:000001">
    <property type="entry name" value="50S ribosomal protein L5"/>
    <property type="match status" value="1"/>
</dbReference>
<dbReference type="Gene3D" id="3.30.1440.10">
    <property type="match status" value="1"/>
</dbReference>
<dbReference type="PANTHER" id="PTHR11994">
    <property type="entry name" value="60S RIBOSOMAL PROTEIN L11-RELATED"/>
    <property type="match status" value="1"/>
</dbReference>
<evidence type="ECO:0000256" key="1">
    <source>
        <dbReference type="ARBA" id="ARBA00008553"/>
    </source>
</evidence>
<reference evidence="9 10" key="1">
    <citation type="journal article" date="2015" name="Nature">
        <title>rRNA introns, odd ribosomes, and small enigmatic genomes across a large radiation of phyla.</title>
        <authorList>
            <person name="Brown C.T."/>
            <person name="Hug L.A."/>
            <person name="Thomas B.C."/>
            <person name="Sharon I."/>
            <person name="Castelle C.J."/>
            <person name="Singh A."/>
            <person name="Wilkins M.J."/>
            <person name="Williams K.H."/>
            <person name="Banfield J.F."/>
        </authorList>
    </citation>
    <scope>NUCLEOTIDE SEQUENCE [LARGE SCALE GENOMIC DNA]</scope>
</reference>
<keyword evidence="5" id="KW-0820">tRNA-binding</keyword>
<dbReference type="EMBL" id="LCEB01000015">
    <property type="protein sequence ID" value="KKS64937.1"/>
    <property type="molecule type" value="Genomic_DNA"/>
</dbReference>
<dbReference type="SUPFAM" id="SSF55282">
    <property type="entry name" value="RL5-like"/>
    <property type="match status" value="1"/>
</dbReference>
<comment type="function">
    <text evidence="5">This is 1 of the proteins that bind and probably mediate the attachment of the 5S RNA into the large ribosomal subunit, where it forms part of the central protuberance. In the 70S ribosome it contacts protein S13 of the 30S subunit (bridge B1b), connecting the 2 subunits; this bridge is implicated in subunit movement. Contacts the P site tRNA; the 5S rRNA and some of its associated proteins might help stabilize positioning of ribosome-bound tRNAs.</text>
</comment>
<dbReference type="PROSITE" id="PS00358">
    <property type="entry name" value="RIBOSOMAL_L5"/>
    <property type="match status" value="1"/>
</dbReference>
<dbReference type="Pfam" id="PF00673">
    <property type="entry name" value="Ribosomal_L5_C"/>
    <property type="match status" value="1"/>
</dbReference>
<dbReference type="GO" id="GO:0006412">
    <property type="term" value="P:translation"/>
    <property type="evidence" value="ECO:0007669"/>
    <property type="project" value="UniProtKB-UniRule"/>
</dbReference>
<dbReference type="GO" id="GO:0005840">
    <property type="term" value="C:ribosome"/>
    <property type="evidence" value="ECO:0007669"/>
    <property type="project" value="UniProtKB-KW"/>
</dbReference>
<proteinExistence type="inferred from homology"/>
<dbReference type="GO" id="GO:0019843">
    <property type="term" value="F:rRNA binding"/>
    <property type="evidence" value="ECO:0007669"/>
    <property type="project" value="UniProtKB-UniRule"/>
</dbReference>
<dbReference type="PATRIC" id="fig|1618420.3.peg.200"/>
<dbReference type="InterPro" id="IPR031309">
    <property type="entry name" value="Ribosomal_uL5_C"/>
</dbReference>
<dbReference type="InterPro" id="IPR022803">
    <property type="entry name" value="Ribosomal_uL5_dom_sf"/>
</dbReference>
<dbReference type="Pfam" id="PF00281">
    <property type="entry name" value="Ribosomal_L5"/>
    <property type="match status" value="1"/>
</dbReference>
<accession>A0A0G1AV80</accession>
<comment type="subunit">
    <text evidence="5">Part of the 50S ribosomal subunit; part of the 5S rRNA/L5/L18/L25 subcomplex. Contacts the 5S rRNA and the P site tRNA. Forms a bridge to the 30S subunit in the 70S ribosome.</text>
</comment>
<dbReference type="InterPro" id="IPR020930">
    <property type="entry name" value="Ribosomal_uL5_bac-type"/>
</dbReference>
<sequence length="186" mass="20565">MTRLKEKYIKEIAPKLKEEFHVANIMAVPKITKVVLSVGMGDAKDNQAILDKVVENLTALSGQKPAVTRAKKSISTFKLAKGNQIGAMVTLRGNRMYEFLDKLMSVVLPKVRDFRGISDTSFDNQGNFTLGMNEQALFPEISFQSGAIGSKIRGLGISIVTTAKSREEGKRMLELLGMPFKKEVSR</sequence>
<evidence type="ECO:0000256" key="5">
    <source>
        <dbReference type="HAMAP-Rule" id="MF_01333"/>
    </source>
</evidence>